<dbReference type="EMBL" id="CQQC01000223">
    <property type="protein sequence ID" value="CNU62457.1"/>
    <property type="molecule type" value="Genomic_DNA"/>
</dbReference>
<sequence>MPNALQGGVSGIYNVGQLASGVANLGNTVSGFNNTSTVGHLTAAFNSGVNNIGQMLLGFFSPGAGP</sequence>
<reference evidence="1 2" key="1">
    <citation type="submission" date="2015-03" db="EMBL/GenBank/DDBJ databases">
        <authorList>
            <consortium name="Pathogen Informatics"/>
        </authorList>
    </citation>
    <scope>NUCLEOTIDE SEQUENCE [LARGE SCALE GENOMIC DNA]</scope>
    <source>
        <strain evidence="1 2">D00501624</strain>
    </source>
</reference>
<evidence type="ECO:0000313" key="2">
    <source>
        <dbReference type="Proteomes" id="UP000039217"/>
    </source>
</evidence>
<gene>
    <name evidence="1" type="ORF">ERS007661_00950</name>
</gene>
<dbReference type="AlphaFoldDB" id="A0A655DFS3"/>
<evidence type="ECO:0000313" key="1">
    <source>
        <dbReference type="EMBL" id="CNU62457.1"/>
    </source>
</evidence>
<dbReference type="Proteomes" id="UP000039217">
    <property type="component" value="Unassembled WGS sequence"/>
</dbReference>
<name>A0A655DFS3_MYCTX</name>
<accession>A0A655DFS3</accession>
<protein>
    <submittedName>
        <fullName evidence="1">PPE family protein</fullName>
    </submittedName>
</protein>
<proteinExistence type="predicted"/>
<organism evidence="1 2">
    <name type="scientific">Mycobacterium tuberculosis</name>
    <dbReference type="NCBI Taxonomy" id="1773"/>
    <lineage>
        <taxon>Bacteria</taxon>
        <taxon>Bacillati</taxon>
        <taxon>Actinomycetota</taxon>
        <taxon>Actinomycetes</taxon>
        <taxon>Mycobacteriales</taxon>
        <taxon>Mycobacteriaceae</taxon>
        <taxon>Mycobacterium</taxon>
        <taxon>Mycobacterium tuberculosis complex</taxon>
    </lineage>
</organism>